<protein>
    <submittedName>
        <fullName evidence="1">Uncharacterized protein</fullName>
    </submittedName>
</protein>
<dbReference type="EMBL" id="LAZR01000069">
    <property type="protein sequence ID" value="KKN95748.1"/>
    <property type="molecule type" value="Genomic_DNA"/>
</dbReference>
<sequence length="113" mass="12832">MNEGVKMDEIGRSILESTQISNGVELAIYLKGKGLGDDFLNIDAIRETEDLKNLLIRTLLNILYSDEFNLGVNTVNEVLLTPLKSIDDFMSYGTAIEKDLWNQVKEDRKCEDF</sequence>
<proteinExistence type="predicted"/>
<reference evidence="1" key="1">
    <citation type="journal article" date="2015" name="Nature">
        <title>Complex archaea that bridge the gap between prokaryotes and eukaryotes.</title>
        <authorList>
            <person name="Spang A."/>
            <person name="Saw J.H."/>
            <person name="Jorgensen S.L."/>
            <person name="Zaremba-Niedzwiedzka K."/>
            <person name="Martijn J."/>
            <person name="Lind A.E."/>
            <person name="van Eijk R."/>
            <person name="Schleper C."/>
            <person name="Guy L."/>
            <person name="Ettema T.J."/>
        </authorList>
    </citation>
    <scope>NUCLEOTIDE SEQUENCE</scope>
</reference>
<dbReference type="AlphaFoldDB" id="A0A0F9XTW3"/>
<comment type="caution">
    <text evidence="1">The sequence shown here is derived from an EMBL/GenBank/DDBJ whole genome shotgun (WGS) entry which is preliminary data.</text>
</comment>
<name>A0A0F9XTW3_9ZZZZ</name>
<organism evidence="1">
    <name type="scientific">marine sediment metagenome</name>
    <dbReference type="NCBI Taxonomy" id="412755"/>
    <lineage>
        <taxon>unclassified sequences</taxon>
        <taxon>metagenomes</taxon>
        <taxon>ecological metagenomes</taxon>
    </lineage>
</organism>
<accession>A0A0F9XTW3</accession>
<gene>
    <name evidence="1" type="ORF">LCGC14_0176170</name>
</gene>
<evidence type="ECO:0000313" key="1">
    <source>
        <dbReference type="EMBL" id="KKN95748.1"/>
    </source>
</evidence>